<dbReference type="RefSeq" id="WP_013191987.1">
    <property type="nucleotide sequence ID" value="NC_014248.1"/>
</dbReference>
<name>D7E2F1_NOSA0</name>
<dbReference type="AlphaFoldDB" id="D7E2F1"/>
<dbReference type="Proteomes" id="UP000001511">
    <property type="component" value="Chromosome"/>
</dbReference>
<dbReference type="HOGENOM" id="CLU_2899674_0_0_3"/>
<proteinExistence type="predicted"/>
<gene>
    <name evidence="1" type="ordered locus">Aazo_3294</name>
</gene>
<sequence length="62" mass="7298">MFVSHEQGVKKLCLLAIKSRHRKLPREEIRDIFTRAVLGDKLIPDFNQKVLMKICGFKIQFL</sequence>
<protein>
    <submittedName>
        <fullName evidence="1">Uncharacterized protein</fullName>
    </submittedName>
</protein>
<keyword evidence="2" id="KW-1185">Reference proteome</keyword>
<reference evidence="1 2" key="1">
    <citation type="journal article" date="2010" name="PLoS ONE">
        <title>Genome erosion in a nitrogen-fixing vertically transmitted endosymbiotic multicellular cyanobacterium.</title>
        <authorList>
            <person name="Ran L."/>
            <person name="Larsson J."/>
            <person name="Vigil-Stenman T."/>
            <person name="Nylander J.A."/>
            <person name="Ininbergs K."/>
            <person name="Zheng W.W."/>
            <person name="Lapidus A."/>
            <person name="Lowry S."/>
            <person name="Haselkorn R."/>
            <person name="Bergman B."/>
        </authorList>
    </citation>
    <scope>NUCLEOTIDE SEQUENCE [LARGE SCALE GENOMIC DNA]</scope>
    <source>
        <strain evidence="1 2">0708</strain>
    </source>
</reference>
<organism evidence="1 2">
    <name type="scientific">Nostoc azollae (strain 0708)</name>
    <name type="common">Anabaena azollae (strain 0708)</name>
    <dbReference type="NCBI Taxonomy" id="551115"/>
    <lineage>
        <taxon>Bacteria</taxon>
        <taxon>Bacillati</taxon>
        <taxon>Cyanobacteriota</taxon>
        <taxon>Cyanophyceae</taxon>
        <taxon>Nostocales</taxon>
        <taxon>Nostocaceae</taxon>
        <taxon>Trichormus</taxon>
    </lineage>
</organism>
<accession>D7E2F1</accession>
<dbReference type="KEGG" id="naz:Aazo_3294"/>
<evidence type="ECO:0000313" key="1">
    <source>
        <dbReference type="EMBL" id="ADI64973.1"/>
    </source>
</evidence>
<evidence type="ECO:0000313" key="2">
    <source>
        <dbReference type="Proteomes" id="UP000001511"/>
    </source>
</evidence>
<dbReference type="STRING" id="551115.Aazo_3294"/>
<dbReference type="EMBL" id="CP002059">
    <property type="protein sequence ID" value="ADI64973.1"/>
    <property type="molecule type" value="Genomic_DNA"/>
</dbReference>